<accession>A0A072VL25</accession>
<dbReference type="Gene3D" id="3.10.310.10">
    <property type="entry name" value="Diaminopimelate Epimerase, Chain A, domain 1"/>
    <property type="match status" value="1"/>
</dbReference>
<reference evidence="3 5" key="2">
    <citation type="journal article" date="2014" name="BMC Genomics">
        <title>An improved genome release (version Mt4.0) for the model legume Medicago truncatula.</title>
        <authorList>
            <person name="Tang H."/>
            <person name="Krishnakumar V."/>
            <person name="Bidwell S."/>
            <person name="Rosen B."/>
            <person name="Chan A."/>
            <person name="Zhou S."/>
            <person name="Gentzbittel L."/>
            <person name="Childs K.L."/>
            <person name="Yandell M."/>
            <person name="Gundlach H."/>
            <person name="Mayer K.F."/>
            <person name="Schwartz D.C."/>
            <person name="Town C.D."/>
        </authorList>
    </citation>
    <scope>GENOME REANNOTATION</scope>
    <source>
        <strain evidence="3">A17</strain>
        <strain evidence="4 5">cv. Jemalong A17</strain>
    </source>
</reference>
<dbReference type="Proteomes" id="UP000002051">
    <property type="component" value="Unassembled WGS sequence"/>
</dbReference>
<dbReference type="AlphaFoldDB" id="A0A072VL25"/>
<dbReference type="STRING" id="3880.A0A072VL25"/>
<evidence type="ECO:0000256" key="1">
    <source>
        <dbReference type="ARBA" id="ARBA00008270"/>
    </source>
</evidence>
<dbReference type="PANTHER" id="PTHR13774:SF17">
    <property type="entry name" value="PHENAZINE BIOSYNTHESIS-LIKE DOMAIN-CONTAINING PROTEIN"/>
    <property type="match status" value="1"/>
</dbReference>
<name>A0A072VL25_MEDTR</name>
<dbReference type="PANTHER" id="PTHR13774">
    <property type="entry name" value="PHENAZINE BIOSYNTHESIS PROTEIN"/>
    <property type="match status" value="1"/>
</dbReference>
<dbReference type="Pfam" id="PF02567">
    <property type="entry name" value="PhzC-PhzF"/>
    <property type="match status" value="1"/>
</dbReference>
<organism evidence="3 5">
    <name type="scientific">Medicago truncatula</name>
    <name type="common">Barrel medic</name>
    <name type="synonym">Medicago tribuloides</name>
    <dbReference type="NCBI Taxonomy" id="3880"/>
    <lineage>
        <taxon>Eukaryota</taxon>
        <taxon>Viridiplantae</taxon>
        <taxon>Streptophyta</taxon>
        <taxon>Embryophyta</taxon>
        <taxon>Tracheophyta</taxon>
        <taxon>Spermatophyta</taxon>
        <taxon>Magnoliopsida</taxon>
        <taxon>eudicotyledons</taxon>
        <taxon>Gunneridae</taxon>
        <taxon>Pentapetalae</taxon>
        <taxon>rosids</taxon>
        <taxon>fabids</taxon>
        <taxon>Fabales</taxon>
        <taxon>Fabaceae</taxon>
        <taxon>Papilionoideae</taxon>
        <taxon>50 kb inversion clade</taxon>
        <taxon>NPAAA clade</taxon>
        <taxon>Hologalegina</taxon>
        <taxon>IRL clade</taxon>
        <taxon>Trifolieae</taxon>
        <taxon>Medicago</taxon>
    </lineage>
</organism>
<protein>
    <submittedName>
        <fullName evidence="3">Phenazine biosynthesis PhzC/PhzF family protein</fullName>
    </submittedName>
</protein>
<dbReference type="HOGENOM" id="CLU_2834919_0_0_1"/>
<dbReference type="InterPro" id="IPR003719">
    <property type="entry name" value="Phenazine_PhzF-like"/>
</dbReference>
<proteinExistence type="inferred from homology"/>
<dbReference type="EnsemblPlants" id="KEH42133">
    <property type="protein sequence ID" value="KEH42133"/>
    <property type="gene ID" value="MTR_1g062510"/>
</dbReference>
<evidence type="ECO:0000256" key="2">
    <source>
        <dbReference type="ARBA" id="ARBA00023235"/>
    </source>
</evidence>
<reference evidence="3 5" key="1">
    <citation type="journal article" date="2011" name="Nature">
        <title>The Medicago genome provides insight into the evolution of rhizobial symbioses.</title>
        <authorList>
            <person name="Young N.D."/>
            <person name="Debelle F."/>
            <person name="Oldroyd G.E."/>
            <person name="Geurts R."/>
            <person name="Cannon S.B."/>
            <person name="Udvardi M.K."/>
            <person name="Benedito V.A."/>
            <person name="Mayer K.F."/>
            <person name="Gouzy J."/>
            <person name="Schoof H."/>
            <person name="Van de Peer Y."/>
            <person name="Proost S."/>
            <person name="Cook D.R."/>
            <person name="Meyers B.C."/>
            <person name="Spannagl M."/>
            <person name="Cheung F."/>
            <person name="De Mita S."/>
            <person name="Krishnakumar V."/>
            <person name="Gundlach H."/>
            <person name="Zhou S."/>
            <person name="Mudge J."/>
            <person name="Bharti A.K."/>
            <person name="Murray J.D."/>
            <person name="Naoumkina M.A."/>
            <person name="Rosen B."/>
            <person name="Silverstein K.A."/>
            <person name="Tang H."/>
            <person name="Rombauts S."/>
            <person name="Zhao P.X."/>
            <person name="Zhou P."/>
            <person name="Barbe V."/>
            <person name="Bardou P."/>
            <person name="Bechner M."/>
            <person name="Bellec A."/>
            <person name="Berger A."/>
            <person name="Berges H."/>
            <person name="Bidwell S."/>
            <person name="Bisseling T."/>
            <person name="Choisne N."/>
            <person name="Couloux A."/>
            <person name="Denny R."/>
            <person name="Deshpande S."/>
            <person name="Dai X."/>
            <person name="Doyle J.J."/>
            <person name="Dudez A.M."/>
            <person name="Farmer A.D."/>
            <person name="Fouteau S."/>
            <person name="Franken C."/>
            <person name="Gibelin C."/>
            <person name="Gish J."/>
            <person name="Goldstein S."/>
            <person name="Gonzalez A.J."/>
            <person name="Green P.J."/>
            <person name="Hallab A."/>
            <person name="Hartog M."/>
            <person name="Hua A."/>
            <person name="Humphray S.J."/>
            <person name="Jeong D.H."/>
            <person name="Jing Y."/>
            <person name="Jocker A."/>
            <person name="Kenton S.M."/>
            <person name="Kim D.J."/>
            <person name="Klee K."/>
            <person name="Lai H."/>
            <person name="Lang C."/>
            <person name="Lin S."/>
            <person name="Macmil S.L."/>
            <person name="Magdelenat G."/>
            <person name="Matthews L."/>
            <person name="McCorrison J."/>
            <person name="Monaghan E.L."/>
            <person name="Mun J.H."/>
            <person name="Najar F.Z."/>
            <person name="Nicholson C."/>
            <person name="Noirot C."/>
            <person name="O'Bleness M."/>
            <person name="Paule C.R."/>
            <person name="Poulain J."/>
            <person name="Prion F."/>
            <person name="Qin B."/>
            <person name="Qu C."/>
            <person name="Retzel E.F."/>
            <person name="Riddle C."/>
            <person name="Sallet E."/>
            <person name="Samain S."/>
            <person name="Samson N."/>
            <person name="Sanders I."/>
            <person name="Saurat O."/>
            <person name="Scarpelli C."/>
            <person name="Schiex T."/>
            <person name="Segurens B."/>
            <person name="Severin A.J."/>
            <person name="Sherrier D.J."/>
            <person name="Shi R."/>
            <person name="Sims S."/>
            <person name="Singer S.R."/>
            <person name="Sinharoy S."/>
            <person name="Sterck L."/>
            <person name="Viollet A."/>
            <person name="Wang B.B."/>
            <person name="Wang K."/>
            <person name="Wang M."/>
            <person name="Wang X."/>
            <person name="Warfsmann J."/>
            <person name="Weissenbach J."/>
            <person name="White D.D."/>
            <person name="White J.D."/>
            <person name="Wiley G.B."/>
            <person name="Wincker P."/>
            <person name="Xing Y."/>
            <person name="Yang L."/>
            <person name="Yao Z."/>
            <person name="Ying F."/>
            <person name="Zhai J."/>
            <person name="Zhou L."/>
            <person name="Zuber A."/>
            <person name="Denarie J."/>
            <person name="Dixon R.A."/>
            <person name="May G.D."/>
            <person name="Schwartz D.C."/>
            <person name="Rogers J."/>
            <person name="Quetier F."/>
            <person name="Town C.D."/>
            <person name="Roe B.A."/>
        </authorList>
    </citation>
    <scope>NUCLEOTIDE SEQUENCE [LARGE SCALE GENOMIC DNA]</scope>
    <source>
        <strain evidence="3">A17</strain>
        <strain evidence="4 5">cv. Jemalong A17</strain>
    </source>
</reference>
<dbReference type="GO" id="GO:0016853">
    <property type="term" value="F:isomerase activity"/>
    <property type="evidence" value="ECO:0007669"/>
    <property type="project" value="UniProtKB-KW"/>
</dbReference>
<evidence type="ECO:0000313" key="4">
    <source>
        <dbReference type="EnsemblPlants" id="KEH42133"/>
    </source>
</evidence>
<reference evidence="4" key="3">
    <citation type="submission" date="2015-04" db="UniProtKB">
        <authorList>
            <consortium name="EnsemblPlants"/>
        </authorList>
    </citation>
    <scope>IDENTIFICATION</scope>
    <source>
        <strain evidence="4">cv. Jemalong A17</strain>
    </source>
</reference>
<dbReference type="EMBL" id="CM001217">
    <property type="protein sequence ID" value="KEH42133.1"/>
    <property type="molecule type" value="Genomic_DNA"/>
</dbReference>
<evidence type="ECO:0000313" key="5">
    <source>
        <dbReference type="Proteomes" id="UP000002051"/>
    </source>
</evidence>
<evidence type="ECO:0000313" key="3">
    <source>
        <dbReference type="EMBL" id="KEH42133.1"/>
    </source>
</evidence>
<gene>
    <name evidence="3" type="ordered locus">MTR_1g062510</name>
</gene>
<sequence length="66" mass="7438">MILLLQPNFKRSILASYWSKKLGKCDLKAYEASTRGGAINIHIDEQNQRVFIRGKAITVMEGCVLV</sequence>
<comment type="similarity">
    <text evidence="1">Belongs to the PhzF family.</text>
</comment>
<keyword evidence="2" id="KW-0413">Isomerase</keyword>
<dbReference type="SUPFAM" id="SSF54506">
    <property type="entry name" value="Diaminopimelate epimerase-like"/>
    <property type="match status" value="1"/>
</dbReference>
<keyword evidence="5" id="KW-1185">Reference proteome</keyword>